<evidence type="ECO:0000259" key="2">
    <source>
        <dbReference type="Pfam" id="PF00266"/>
    </source>
</evidence>
<feature type="domain" description="Aminotransferase class V" evidence="2">
    <location>
        <begin position="26"/>
        <end position="407"/>
    </location>
</feature>
<accession>A0A941DIH9</accession>
<name>A0A941DIH9_9BURK</name>
<dbReference type="AlphaFoldDB" id="A0A941DIH9"/>
<dbReference type="InterPro" id="IPR015422">
    <property type="entry name" value="PyrdxlP-dep_Trfase_small"/>
</dbReference>
<dbReference type="InterPro" id="IPR015421">
    <property type="entry name" value="PyrdxlP-dep_Trfase_major"/>
</dbReference>
<dbReference type="Gene3D" id="3.40.640.10">
    <property type="entry name" value="Type I PLP-dependent aspartate aminotransferase-like (Major domain)"/>
    <property type="match status" value="1"/>
</dbReference>
<sequence>MQAFTPNEIKAVRAEFRALQIPEQCVFLDNAGGSQVLKIVADRIHDYLLSSSVQLGASYATSSLASTRVLEARKAIAEFINAADDREVVMGGSTTGLMFQLIHAIQPSIQTGDEIIVTNTDHEANIGAWKRLQEAGAVIKIWQVNTDTLQLDLVDLDKLLSANTKWLAMTFASNVLGTINPIAEVARRVHALGGRVCVDAVAYAPHRLVDVQASGADVVVFSFYKVFGPHYAVLWGKYDLLLKLSNLNHFFITADNLPYKLQPGNVNFELSYGCQGIADYLVAMGERFGGVGNRRQLMQFAFDKFEAHENYLAQRLLDFLNTKSSVRIIGMRQVHEGENTRVPTISFVVRDTPSESIVRYIDQFHIGIRFGDFYARHLITALDLEKHGGVVRVSIAHYNTVEEIDLLISHLTKILPTT</sequence>
<dbReference type="Pfam" id="PF00266">
    <property type="entry name" value="Aminotran_5"/>
    <property type="match status" value="1"/>
</dbReference>
<dbReference type="InterPro" id="IPR000192">
    <property type="entry name" value="Aminotrans_V_dom"/>
</dbReference>
<dbReference type="PANTHER" id="PTHR43586:SF21">
    <property type="entry name" value="PYRIDOXAL PHOSPHATE (PLP)-DEPENDENT ASPARTATE AMINOTRANSFERASE SUPERFAMILY"/>
    <property type="match status" value="1"/>
</dbReference>
<organism evidence="3 4">
    <name type="scientific">Undibacterium baiyunense</name>
    <dbReference type="NCBI Taxonomy" id="2828731"/>
    <lineage>
        <taxon>Bacteria</taxon>
        <taxon>Pseudomonadati</taxon>
        <taxon>Pseudomonadota</taxon>
        <taxon>Betaproteobacteria</taxon>
        <taxon>Burkholderiales</taxon>
        <taxon>Oxalobacteraceae</taxon>
        <taxon>Undibacterium</taxon>
    </lineage>
</organism>
<evidence type="ECO:0000256" key="1">
    <source>
        <dbReference type="ARBA" id="ARBA00022898"/>
    </source>
</evidence>
<keyword evidence="1" id="KW-0663">Pyridoxal phosphate</keyword>
<dbReference type="RefSeq" id="WP_212684914.1">
    <property type="nucleotide sequence ID" value="NZ_JAGSPM010000007.1"/>
</dbReference>
<reference evidence="3 4" key="1">
    <citation type="submission" date="2021-04" db="EMBL/GenBank/DDBJ databases">
        <title>novel species isolated from subtropical streams in China.</title>
        <authorList>
            <person name="Lu H."/>
        </authorList>
    </citation>
    <scope>NUCLEOTIDE SEQUENCE [LARGE SCALE GENOMIC DNA]</scope>
    <source>
        <strain evidence="3 4">BYS107W</strain>
    </source>
</reference>
<dbReference type="PANTHER" id="PTHR43586">
    <property type="entry name" value="CYSTEINE DESULFURASE"/>
    <property type="match status" value="1"/>
</dbReference>
<evidence type="ECO:0000313" key="4">
    <source>
        <dbReference type="Proteomes" id="UP000680158"/>
    </source>
</evidence>
<evidence type="ECO:0000313" key="3">
    <source>
        <dbReference type="EMBL" id="MBR7747527.1"/>
    </source>
</evidence>
<protein>
    <submittedName>
        <fullName evidence="3">Cysteine desulfurase-like protein</fullName>
    </submittedName>
</protein>
<comment type="caution">
    <text evidence="3">The sequence shown here is derived from an EMBL/GenBank/DDBJ whole genome shotgun (WGS) entry which is preliminary data.</text>
</comment>
<keyword evidence="4" id="KW-1185">Reference proteome</keyword>
<dbReference type="EMBL" id="JAGSPM010000007">
    <property type="protein sequence ID" value="MBR7747527.1"/>
    <property type="molecule type" value="Genomic_DNA"/>
</dbReference>
<dbReference type="InterPro" id="IPR015424">
    <property type="entry name" value="PyrdxlP-dep_Trfase"/>
</dbReference>
<dbReference type="SUPFAM" id="SSF53383">
    <property type="entry name" value="PLP-dependent transferases"/>
    <property type="match status" value="1"/>
</dbReference>
<proteinExistence type="predicted"/>
<dbReference type="Proteomes" id="UP000680158">
    <property type="component" value="Unassembled WGS sequence"/>
</dbReference>
<dbReference type="Gene3D" id="3.90.1150.10">
    <property type="entry name" value="Aspartate Aminotransferase, domain 1"/>
    <property type="match status" value="1"/>
</dbReference>
<dbReference type="InterPro" id="IPR011340">
    <property type="entry name" value="Cys_dSase-rel"/>
</dbReference>
<dbReference type="NCBIfam" id="TIGR01976">
    <property type="entry name" value="am_tr_V_VC1184"/>
    <property type="match status" value="1"/>
</dbReference>
<gene>
    <name evidence="3" type="ORF">KDM92_13120</name>
</gene>